<dbReference type="PANTHER" id="PTHR46033:SF8">
    <property type="entry name" value="PROTEIN MAINTENANCE OF MERISTEMS-LIKE"/>
    <property type="match status" value="1"/>
</dbReference>
<name>A0A1Q3BHC8_CEPFO</name>
<dbReference type="OrthoDB" id="684301at2759"/>
<keyword evidence="4" id="KW-1185">Reference proteome</keyword>
<feature type="region of interest" description="Disordered" evidence="1">
    <location>
        <begin position="414"/>
        <end position="437"/>
    </location>
</feature>
<reference evidence="4" key="1">
    <citation type="submission" date="2016-04" db="EMBL/GenBank/DDBJ databases">
        <title>Cephalotus genome sequencing.</title>
        <authorList>
            <person name="Fukushima K."/>
            <person name="Hasebe M."/>
            <person name="Fang X."/>
        </authorList>
    </citation>
    <scope>NUCLEOTIDE SEQUENCE [LARGE SCALE GENOMIC DNA]</scope>
    <source>
        <strain evidence="4">cv. St1</strain>
    </source>
</reference>
<dbReference type="PANTHER" id="PTHR46033">
    <property type="entry name" value="PROTEIN MAIN-LIKE 2"/>
    <property type="match status" value="1"/>
</dbReference>
<evidence type="ECO:0000259" key="2">
    <source>
        <dbReference type="Pfam" id="PF10536"/>
    </source>
</evidence>
<evidence type="ECO:0000256" key="1">
    <source>
        <dbReference type="SAM" id="MobiDB-lite"/>
    </source>
</evidence>
<dbReference type="EMBL" id="BDDD01000532">
    <property type="protein sequence ID" value="GAV67299.1"/>
    <property type="molecule type" value="Genomic_DNA"/>
</dbReference>
<accession>A0A1Q3BHC8</accession>
<dbReference type="InterPro" id="IPR044824">
    <property type="entry name" value="MAIN-like"/>
</dbReference>
<evidence type="ECO:0000313" key="4">
    <source>
        <dbReference type="Proteomes" id="UP000187406"/>
    </source>
</evidence>
<dbReference type="InterPro" id="IPR019557">
    <property type="entry name" value="AminoTfrase-like_pln_mobile"/>
</dbReference>
<dbReference type="InParanoid" id="A0A1Q3BHC8"/>
<dbReference type="Proteomes" id="UP000187406">
    <property type="component" value="Unassembled WGS sequence"/>
</dbReference>
<organism evidence="3 4">
    <name type="scientific">Cephalotus follicularis</name>
    <name type="common">Albany pitcher plant</name>
    <dbReference type="NCBI Taxonomy" id="3775"/>
    <lineage>
        <taxon>Eukaryota</taxon>
        <taxon>Viridiplantae</taxon>
        <taxon>Streptophyta</taxon>
        <taxon>Embryophyta</taxon>
        <taxon>Tracheophyta</taxon>
        <taxon>Spermatophyta</taxon>
        <taxon>Magnoliopsida</taxon>
        <taxon>eudicotyledons</taxon>
        <taxon>Gunneridae</taxon>
        <taxon>Pentapetalae</taxon>
        <taxon>rosids</taxon>
        <taxon>fabids</taxon>
        <taxon>Oxalidales</taxon>
        <taxon>Cephalotaceae</taxon>
        <taxon>Cephalotus</taxon>
    </lineage>
</organism>
<proteinExistence type="predicted"/>
<feature type="compositionally biased region" description="Polar residues" evidence="1">
    <location>
        <begin position="419"/>
        <end position="430"/>
    </location>
</feature>
<gene>
    <name evidence="3" type="ORF">CFOL_v3_10805</name>
</gene>
<feature type="non-terminal residue" evidence="3">
    <location>
        <position position="1"/>
    </location>
</feature>
<comment type="caution">
    <text evidence="3">The sequence shown here is derived from an EMBL/GenBank/DDBJ whole genome shotgun (WGS) entry which is preliminary data.</text>
</comment>
<dbReference type="Pfam" id="PF10536">
    <property type="entry name" value="PMD"/>
    <property type="match status" value="1"/>
</dbReference>
<dbReference type="AlphaFoldDB" id="A0A1Q3BHC8"/>
<dbReference type="GO" id="GO:0010073">
    <property type="term" value="P:meristem maintenance"/>
    <property type="evidence" value="ECO:0007669"/>
    <property type="project" value="InterPro"/>
</dbReference>
<protein>
    <submittedName>
        <fullName evidence="3">PMD domain-containing protein</fullName>
    </submittedName>
</protein>
<sequence>SPHSNIAAPFLSLESSAGSVSSLLSSGFIIPFSLKTGVILKMKRVTRRSSIGVQKNLNKTGNNFSTRFSLPSFVKRVEKLSEQQRNAIKETGFGNLLLMPNQMLIKNLLFELMERWSCEARAFLLLPGKGGITITLLDVAVILGLRVVGEPVVLGEDEPFSELEREYGAVLWKRKISIASIEERLDSLGEIANEDFIRNFLLFTIGTLLFPNASGKVDSRYLSFLKNLDGVCSFAWGSAVLEDMITWLNRRKEMNIQYMGGCLIFLQLWSYEHIDIARPSLVDCCSTFPRACQWENNRSHHKQWFSVKFKELQDHQIIWKLQLTSAELEVDIIKELLKAQNDKEELLRPQVCSSSCSIVSIVEVESNTDMEISNEVDEIQEVILEPLTILQPEVQRDALDYPSTSCMPELHKENMEPAPQTQDSRSNFDTGNEDDLRTRNRILEEQIMELKKDIDKLSCENISLKGKLMSSPLSEEQDVELKKEVERLRRENRLLSWSTENLVRRLEKHLLNEDIDGTEAISV</sequence>
<evidence type="ECO:0000313" key="3">
    <source>
        <dbReference type="EMBL" id="GAV67299.1"/>
    </source>
</evidence>
<dbReference type="STRING" id="3775.A0A1Q3BHC8"/>
<feature type="domain" description="Aminotransferase-like plant mobile" evidence="2">
    <location>
        <begin position="106"/>
        <end position="365"/>
    </location>
</feature>